<accession>A0A1H9V5J3</accession>
<organism evidence="2 3">
    <name type="scientific">Salisediminibacterium halotolerans</name>
    <dbReference type="NCBI Taxonomy" id="517425"/>
    <lineage>
        <taxon>Bacteria</taxon>
        <taxon>Bacillati</taxon>
        <taxon>Bacillota</taxon>
        <taxon>Bacilli</taxon>
        <taxon>Bacillales</taxon>
        <taxon>Bacillaceae</taxon>
        <taxon>Salisediminibacterium</taxon>
    </lineage>
</organism>
<protein>
    <submittedName>
        <fullName evidence="2">YtpI-like protein</fullName>
    </submittedName>
</protein>
<dbReference type="RefSeq" id="WP_093073471.1">
    <property type="nucleotide sequence ID" value="NZ_BJVE01000016.1"/>
</dbReference>
<dbReference type="Pfam" id="PF14007">
    <property type="entry name" value="YtpI"/>
    <property type="match status" value="1"/>
</dbReference>
<sequence length="99" mass="10747">MFLITTIVISLVLFVYFKVNQTRSSGPAEKRSYAAKSSVAAGVFLAAFGINSFAYYLTGPAAFVLLLFVAVGGANIFLGIRNFKQLKPYVEKELAANDQ</sequence>
<gene>
    <name evidence="2" type="ORF">SAMN05444126_11815</name>
</gene>
<keyword evidence="1" id="KW-0812">Transmembrane</keyword>
<dbReference type="EMBL" id="FOGV01000018">
    <property type="protein sequence ID" value="SES17016.1"/>
    <property type="molecule type" value="Genomic_DNA"/>
</dbReference>
<dbReference type="OrthoDB" id="2453019at2"/>
<proteinExistence type="predicted"/>
<dbReference type="Proteomes" id="UP000199318">
    <property type="component" value="Unassembled WGS sequence"/>
</dbReference>
<evidence type="ECO:0000256" key="1">
    <source>
        <dbReference type="SAM" id="Phobius"/>
    </source>
</evidence>
<name>A0A1H9V5J3_9BACI</name>
<comment type="caution">
    <text evidence="2">The sequence shown here is derived from an EMBL/GenBank/DDBJ whole genome shotgun (WGS) entry which is preliminary data.</text>
</comment>
<reference evidence="3" key="1">
    <citation type="submission" date="2016-10" db="EMBL/GenBank/DDBJ databases">
        <authorList>
            <person name="de Groot N.N."/>
        </authorList>
    </citation>
    <scope>NUCLEOTIDE SEQUENCE [LARGE SCALE GENOMIC DNA]</scope>
    <source>
        <strain evidence="3">10nlg</strain>
    </source>
</reference>
<dbReference type="InterPro" id="IPR025618">
    <property type="entry name" value="YtpI"/>
</dbReference>
<evidence type="ECO:0000313" key="2">
    <source>
        <dbReference type="EMBL" id="SES17016.1"/>
    </source>
</evidence>
<feature type="transmembrane region" description="Helical" evidence="1">
    <location>
        <begin position="33"/>
        <end position="54"/>
    </location>
</feature>
<feature type="transmembrane region" description="Helical" evidence="1">
    <location>
        <begin position="61"/>
        <end position="80"/>
    </location>
</feature>
<keyword evidence="1" id="KW-0472">Membrane</keyword>
<evidence type="ECO:0000313" key="3">
    <source>
        <dbReference type="Proteomes" id="UP000199318"/>
    </source>
</evidence>
<keyword evidence="1" id="KW-1133">Transmembrane helix</keyword>
<keyword evidence="3" id="KW-1185">Reference proteome</keyword>
<dbReference type="AlphaFoldDB" id="A0A1H9V5J3"/>